<evidence type="ECO:0000313" key="3">
    <source>
        <dbReference type="Proteomes" id="UP000601435"/>
    </source>
</evidence>
<sequence>ETAKVRKHIARWFVLMMTCMLGLILGFMLGFLMSFLGCTDGNTGVCVTGLTFAGVFVCSLVCMVTGFFGLNVSVGRYGNAVFERIHVLVPQLAASNPNMKLDIINVQIGNGPAQFDLRVTLRKPGESVEPQEKIPQKPQVPTSPISADLVALPKALPTNWVNQDISAGHFRKRCDVSGDG</sequence>
<dbReference type="EMBL" id="CAJNJA010014568">
    <property type="protein sequence ID" value="CAE7345088.1"/>
    <property type="molecule type" value="Genomic_DNA"/>
</dbReference>
<evidence type="ECO:0000313" key="2">
    <source>
        <dbReference type="EMBL" id="CAE7345088.1"/>
    </source>
</evidence>
<dbReference type="AlphaFoldDB" id="A0A812P949"/>
<accession>A0A812P949</accession>
<evidence type="ECO:0000256" key="1">
    <source>
        <dbReference type="SAM" id="Phobius"/>
    </source>
</evidence>
<keyword evidence="1" id="KW-0472">Membrane</keyword>
<proteinExistence type="predicted"/>
<keyword evidence="3" id="KW-1185">Reference proteome</keyword>
<feature type="transmembrane region" description="Helical" evidence="1">
    <location>
        <begin position="12"/>
        <end position="37"/>
    </location>
</feature>
<reference evidence="2" key="1">
    <citation type="submission" date="2021-02" db="EMBL/GenBank/DDBJ databases">
        <authorList>
            <person name="Dougan E. K."/>
            <person name="Rhodes N."/>
            <person name="Thang M."/>
            <person name="Chan C."/>
        </authorList>
    </citation>
    <scope>NUCLEOTIDE SEQUENCE</scope>
</reference>
<organism evidence="2 3">
    <name type="scientific">Symbiodinium necroappetens</name>
    <dbReference type="NCBI Taxonomy" id="1628268"/>
    <lineage>
        <taxon>Eukaryota</taxon>
        <taxon>Sar</taxon>
        <taxon>Alveolata</taxon>
        <taxon>Dinophyceae</taxon>
        <taxon>Suessiales</taxon>
        <taxon>Symbiodiniaceae</taxon>
        <taxon>Symbiodinium</taxon>
    </lineage>
</organism>
<protein>
    <submittedName>
        <fullName evidence="2">Uncharacterized protein</fullName>
    </submittedName>
</protein>
<feature type="transmembrane region" description="Helical" evidence="1">
    <location>
        <begin position="49"/>
        <end position="70"/>
    </location>
</feature>
<keyword evidence="1" id="KW-0812">Transmembrane</keyword>
<keyword evidence="1" id="KW-1133">Transmembrane helix</keyword>
<dbReference type="Proteomes" id="UP000601435">
    <property type="component" value="Unassembled WGS sequence"/>
</dbReference>
<dbReference type="OrthoDB" id="414224at2759"/>
<gene>
    <name evidence="2" type="ORF">SNEC2469_LOCUS8932</name>
</gene>
<name>A0A812P949_9DINO</name>
<feature type="non-terminal residue" evidence="2">
    <location>
        <position position="1"/>
    </location>
</feature>
<feature type="non-terminal residue" evidence="2">
    <location>
        <position position="180"/>
    </location>
</feature>
<comment type="caution">
    <text evidence="2">The sequence shown here is derived from an EMBL/GenBank/DDBJ whole genome shotgun (WGS) entry which is preliminary data.</text>
</comment>